<name>A0A735RGL8_SALDZ</name>
<reference evidence="1" key="2">
    <citation type="submission" date="2018-07" db="EMBL/GenBank/DDBJ databases">
        <authorList>
            <consortium name="NCBI Pathogen Detection Project"/>
        </authorList>
    </citation>
    <scope>NUCLEOTIDE SEQUENCE</scope>
    <source>
        <strain evidence="1">128-87</strain>
    </source>
</reference>
<protein>
    <submittedName>
        <fullName evidence="1">Transcriptional regulator</fullName>
    </submittedName>
</protein>
<dbReference type="AlphaFoldDB" id="A0A735RGL8"/>
<comment type="caution">
    <text evidence="1">The sequence shown here is derived from an EMBL/GenBank/DDBJ whole genome shotgun (WGS) entry which is preliminary data.</text>
</comment>
<accession>A0A735RGL8</accession>
<dbReference type="EMBL" id="DAASUW010000016">
    <property type="protein sequence ID" value="HAE7123018.1"/>
    <property type="molecule type" value="Genomic_DNA"/>
</dbReference>
<proteinExistence type="predicted"/>
<evidence type="ECO:0000313" key="1">
    <source>
        <dbReference type="EMBL" id="HAE7123018.1"/>
    </source>
</evidence>
<sequence>MTGYNRMPARQVIIHGDCWPVVNAVAHLSRAALPGCECETTYTLPELLQQLNRKPEAALVLCLRPREHIFLFYALKEVLLYHPALVISDELLFSDRVVLHSWGALPALLHQEITVMATQIRQHEKLSRVKNRLTGFLADPKPATGLFAVPLIFNHPTRLMNYMTLLMFRATVNCGVTPDQQKLLEEVYKGQCSLSEMTTVLNKNEKQIWQDKNRLLVKLGMKNRLYELFYGTRLCESLQLTPFMMPGEVKQDHNKLAM</sequence>
<reference evidence="1" key="1">
    <citation type="journal article" date="2018" name="Genome Biol.">
        <title>SKESA: strategic k-mer extension for scrupulous assemblies.</title>
        <authorList>
            <person name="Souvorov A."/>
            <person name="Agarwala R."/>
            <person name="Lipman D.J."/>
        </authorList>
    </citation>
    <scope>NUCLEOTIDE SEQUENCE</scope>
    <source>
        <strain evidence="1">128-87</strain>
    </source>
</reference>
<gene>
    <name evidence="1" type="ORF">GND69_002796</name>
</gene>
<organism evidence="1">
    <name type="scientific">Salmonella enterica subsp. diarizonae serovar 48:i:z</name>
    <dbReference type="NCBI Taxonomy" id="1192842"/>
    <lineage>
        <taxon>Bacteria</taxon>
        <taxon>Pseudomonadati</taxon>
        <taxon>Pseudomonadota</taxon>
        <taxon>Gammaproteobacteria</taxon>
        <taxon>Enterobacterales</taxon>
        <taxon>Enterobacteriaceae</taxon>
        <taxon>Salmonella</taxon>
    </lineage>
</organism>